<dbReference type="EMBL" id="JAZGQO010000006">
    <property type="protein sequence ID" value="KAK6185418.1"/>
    <property type="molecule type" value="Genomic_DNA"/>
</dbReference>
<dbReference type="PANTHER" id="PTHR33559">
    <property type="entry name" value="PROTEASOME ASSEMBLY CHAPERONE 4"/>
    <property type="match status" value="1"/>
</dbReference>
<dbReference type="Pfam" id="PF16093">
    <property type="entry name" value="PAC4"/>
    <property type="match status" value="1"/>
</dbReference>
<dbReference type="GO" id="GO:0043248">
    <property type="term" value="P:proteasome assembly"/>
    <property type="evidence" value="ECO:0007669"/>
    <property type="project" value="InterPro"/>
</dbReference>
<proteinExistence type="predicted"/>
<dbReference type="AlphaFoldDB" id="A0AAN8K407"/>
<name>A0AAN8K407_PATCE</name>
<sequence length="123" mass="13736">MAENIVPCPSTLSIHNFSEKIMDIQVNYQVLKMEDSFHIWIGNEAEMGNMSLAMMPSSEKSLATSVHLLGDSSNNLVCGIAEKLAKKSGKQVFVSSGLTYDQLLTPLVEKRIFEELRNQPDKF</sequence>
<dbReference type="InterPro" id="IPR032157">
    <property type="entry name" value="PAC4"/>
</dbReference>
<evidence type="ECO:0000313" key="1">
    <source>
        <dbReference type="EMBL" id="KAK6185418.1"/>
    </source>
</evidence>
<comment type="caution">
    <text evidence="1">The sequence shown here is derived from an EMBL/GenBank/DDBJ whole genome shotgun (WGS) entry which is preliminary data.</text>
</comment>
<evidence type="ECO:0008006" key="3">
    <source>
        <dbReference type="Google" id="ProtNLM"/>
    </source>
</evidence>
<dbReference type="Proteomes" id="UP001347796">
    <property type="component" value="Unassembled WGS sequence"/>
</dbReference>
<keyword evidence="2" id="KW-1185">Reference proteome</keyword>
<evidence type="ECO:0000313" key="2">
    <source>
        <dbReference type="Proteomes" id="UP001347796"/>
    </source>
</evidence>
<protein>
    <recommendedName>
        <fullName evidence="3">Proteasome assembly chaperone 4</fullName>
    </recommendedName>
</protein>
<accession>A0AAN8K407</accession>
<organism evidence="1 2">
    <name type="scientific">Patella caerulea</name>
    <name type="common">Rayed Mediterranean limpet</name>
    <dbReference type="NCBI Taxonomy" id="87958"/>
    <lineage>
        <taxon>Eukaryota</taxon>
        <taxon>Metazoa</taxon>
        <taxon>Spiralia</taxon>
        <taxon>Lophotrochozoa</taxon>
        <taxon>Mollusca</taxon>
        <taxon>Gastropoda</taxon>
        <taxon>Patellogastropoda</taxon>
        <taxon>Patelloidea</taxon>
        <taxon>Patellidae</taxon>
        <taxon>Patella</taxon>
    </lineage>
</organism>
<gene>
    <name evidence="1" type="ORF">SNE40_007660</name>
</gene>
<dbReference type="PANTHER" id="PTHR33559:SF1">
    <property type="entry name" value="PROTEASOME ASSEMBLY CHAPERONE 4"/>
    <property type="match status" value="1"/>
</dbReference>
<reference evidence="1 2" key="1">
    <citation type="submission" date="2024-01" db="EMBL/GenBank/DDBJ databases">
        <title>The genome of the rayed Mediterranean limpet Patella caerulea (Linnaeus, 1758).</title>
        <authorList>
            <person name="Anh-Thu Weber A."/>
            <person name="Halstead-Nussloch G."/>
        </authorList>
    </citation>
    <scope>NUCLEOTIDE SEQUENCE [LARGE SCALE GENOMIC DNA]</scope>
    <source>
        <strain evidence="1">AATW-2023a</strain>
        <tissue evidence="1">Whole specimen</tissue>
    </source>
</reference>